<sequence length="391" mass="44039">MRFVTKFYVVALLATCTLTYFAYELINRQSYPVPAPAAEIATDQGQEGKATTFSSPPNSEGNDKPQDDKAQSPPEKSATNEFKNRLVVFGDSSSDDSIFPGPSTGKVWNNLLCSKYECTRESYSQGSDSSIAVVDSHELELLGQKNLLPSEPLPDITAQVDTFMTREKDRAAGLTDGAIAERRQNTIFVVQFGLWDVWRLIGQPENVVQDSINRSIDTIFKQLARIVDEYTPTDVKIILMGAIDVTFLPAYTAANGDRQAIEVSEHWNAELRRRTEEFKRASIFLVDTQSFLVDQFRLRELWSNGYIESDEYGREGRVAWLNVRDACLDGTKKKMLFMSTSTCRSPEKYLFWDAMHFGPGAQKLLAADIYKDIRPLWLEKKQEDSTAAPSS</sequence>
<dbReference type="GO" id="GO:0016787">
    <property type="term" value="F:hydrolase activity"/>
    <property type="evidence" value="ECO:0007669"/>
    <property type="project" value="UniProtKB-KW"/>
</dbReference>
<dbReference type="AlphaFoldDB" id="A0A167YFS8"/>
<dbReference type="Gene3D" id="3.40.50.1110">
    <property type="entry name" value="SGNH hydrolase"/>
    <property type="match status" value="1"/>
</dbReference>
<dbReference type="Proteomes" id="UP000242877">
    <property type="component" value="Unassembled WGS sequence"/>
</dbReference>
<proteinExistence type="predicted"/>
<evidence type="ECO:0000313" key="3">
    <source>
        <dbReference type="EMBL" id="KZZ91286.1"/>
    </source>
</evidence>
<keyword evidence="2" id="KW-0812">Transmembrane</keyword>
<reference evidence="3 4" key="1">
    <citation type="journal article" date="2016" name="Genome Biol. Evol.">
        <title>Divergent and convergent evolution of fungal pathogenicity.</title>
        <authorList>
            <person name="Shang Y."/>
            <person name="Xiao G."/>
            <person name="Zheng P."/>
            <person name="Cen K."/>
            <person name="Zhan S."/>
            <person name="Wang C."/>
        </authorList>
    </citation>
    <scope>NUCLEOTIDE SEQUENCE [LARGE SCALE GENOMIC DNA]</scope>
    <source>
        <strain evidence="3 4">ARSEF 7405</strain>
    </source>
</reference>
<dbReference type="InterPro" id="IPR036514">
    <property type="entry name" value="SGNH_hydro_sf"/>
</dbReference>
<gene>
    <name evidence="3" type="ORF">AAP_03456</name>
</gene>
<feature type="transmembrane region" description="Helical" evidence="2">
    <location>
        <begin position="7"/>
        <end position="26"/>
    </location>
</feature>
<feature type="compositionally biased region" description="Polar residues" evidence="1">
    <location>
        <begin position="43"/>
        <end position="60"/>
    </location>
</feature>
<evidence type="ECO:0000313" key="4">
    <source>
        <dbReference type="Proteomes" id="UP000242877"/>
    </source>
</evidence>
<keyword evidence="3" id="KW-0378">Hydrolase</keyword>
<keyword evidence="4" id="KW-1185">Reference proteome</keyword>
<accession>A0A167YFS8</accession>
<name>A0A167YFS8_9EURO</name>
<keyword evidence="2" id="KW-1133">Transmembrane helix</keyword>
<feature type="region of interest" description="Disordered" evidence="1">
    <location>
        <begin position="41"/>
        <end position="82"/>
    </location>
</feature>
<evidence type="ECO:0000256" key="1">
    <source>
        <dbReference type="SAM" id="MobiDB-lite"/>
    </source>
</evidence>
<evidence type="ECO:0000256" key="2">
    <source>
        <dbReference type="SAM" id="Phobius"/>
    </source>
</evidence>
<dbReference type="VEuPathDB" id="FungiDB:AAP_03456"/>
<organism evidence="3 4">
    <name type="scientific">Ascosphaera apis ARSEF 7405</name>
    <dbReference type="NCBI Taxonomy" id="392613"/>
    <lineage>
        <taxon>Eukaryota</taxon>
        <taxon>Fungi</taxon>
        <taxon>Dikarya</taxon>
        <taxon>Ascomycota</taxon>
        <taxon>Pezizomycotina</taxon>
        <taxon>Eurotiomycetes</taxon>
        <taxon>Eurotiomycetidae</taxon>
        <taxon>Onygenales</taxon>
        <taxon>Ascosphaeraceae</taxon>
        <taxon>Ascosphaera</taxon>
    </lineage>
</organism>
<keyword evidence="2" id="KW-0472">Membrane</keyword>
<protein>
    <submittedName>
        <fullName evidence="3">Esterase, SGNH hydrolase-type</fullName>
    </submittedName>
</protein>
<dbReference type="SUPFAM" id="SSF52266">
    <property type="entry name" value="SGNH hydrolase"/>
    <property type="match status" value="1"/>
</dbReference>
<dbReference type="OrthoDB" id="5278722at2759"/>
<comment type="caution">
    <text evidence="3">The sequence shown here is derived from an EMBL/GenBank/DDBJ whole genome shotgun (WGS) entry which is preliminary data.</text>
</comment>
<dbReference type="EMBL" id="AZGZ01000014">
    <property type="protein sequence ID" value="KZZ91286.1"/>
    <property type="molecule type" value="Genomic_DNA"/>
</dbReference>
<feature type="compositionally biased region" description="Basic and acidic residues" evidence="1">
    <location>
        <begin position="61"/>
        <end position="70"/>
    </location>
</feature>